<organism evidence="7">
    <name type="scientific">Polytomella parva</name>
    <dbReference type="NCBI Taxonomy" id="51329"/>
    <lineage>
        <taxon>Eukaryota</taxon>
        <taxon>Viridiplantae</taxon>
        <taxon>Chlorophyta</taxon>
        <taxon>core chlorophytes</taxon>
        <taxon>Chlorophyceae</taxon>
        <taxon>CS clade</taxon>
        <taxon>Chlamydomonadales</taxon>
        <taxon>Chlamydomonadaceae</taxon>
        <taxon>Polytomella</taxon>
    </lineage>
</organism>
<reference evidence="7" key="1">
    <citation type="submission" date="2021-01" db="EMBL/GenBank/DDBJ databases">
        <authorList>
            <person name="Corre E."/>
            <person name="Pelletier E."/>
            <person name="Niang G."/>
            <person name="Scheremetjew M."/>
            <person name="Finn R."/>
            <person name="Kale V."/>
            <person name="Holt S."/>
            <person name="Cochrane G."/>
            <person name="Meng A."/>
            <person name="Brown T."/>
            <person name="Cohen L."/>
        </authorList>
    </citation>
    <scope>NUCLEOTIDE SEQUENCE</scope>
    <source>
        <strain evidence="7">SAG 63-3</strain>
    </source>
</reference>
<evidence type="ECO:0008006" key="8">
    <source>
        <dbReference type="Google" id="ProtNLM"/>
    </source>
</evidence>
<dbReference type="AlphaFoldDB" id="A0A7S0YGQ0"/>
<dbReference type="Pfam" id="PF01753">
    <property type="entry name" value="zf-MYND"/>
    <property type="match status" value="1"/>
</dbReference>
<gene>
    <name evidence="7" type="ORF">PPAR00522_LOCUS5780</name>
</gene>
<evidence type="ECO:0000256" key="4">
    <source>
        <dbReference type="SAM" id="MobiDB-lite"/>
    </source>
</evidence>
<proteinExistence type="predicted"/>
<keyword evidence="3" id="KW-0862">Zinc</keyword>
<evidence type="ECO:0000256" key="3">
    <source>
        <dbReference type="ARBA" id="ARBA00022833"/>
    </source>
</evidence>
<dbReference type="GO" id="GO:0008270">
    <property type="term" value="F:zinc ion binding"/>
    <property type="evidence" value="ECO:0007669"/>
    <property type="project" value="UniProtKB-KW"/>
</dbReference>
<dbReference type="PANTHER" id="PTHR28069">
    <property type="entry name" value="GH20023P"/>
    <property type="match status" value="1"/>
</dbReference>
<dbReference type="PANTHER" id="PTHR28069:SF2">
    <property type="entry name" value="GH20023P"/>
    <property type="match status" value="1"/>
</dbReference>
<feature type="domain" description="Mitochondrial splicing suppressor 51-like C-terminal" evidence="6">
    <location>
        <begin position="180"/>
        <end position="323"/>
    </location>
</feature>
<sequence>MEAAQILLSEVPESIHILTKEGESRVQKNEGLCPGIDCCAACALQIDDPVVCPICKRVEYCSQKHLKSDLESHSLVCPVLCLINKLEAHEVKQVDLLRFYKLIRQSTKAKTFIPMDGWPLDRLTASSEGEEGLKVESTAHPKKKQKVLKKSTSEGSPLSSTITLPRLLSLARCSSFLTYPLTLCYFLTAVPNLAARLQRKWQANQRATVAVIGASSDAELFWPKAWRLLDGFLEGPLQLVFIGPEVDVDKATASFDDSDGRLSESIHLSFFCEEASSSSPSSSTSKLQTALKNVDCLLAFNPGFTCPDYDWSSGMEAIQRACCQSESKTPPPPPPLFVSTNTTMESLLDSEWLGERGWIAAGAAHANPMAPLRLLQSGTLANDIYRKNAYVSCYVHRDSLPKNRAEGKGGKGARKQEGDTKKDGDRKKAGKRVRK</sequence>
<keyword evidence="2" id="KW-0863">Zinc-finger</keyword>
<accession>A0A7S0YGQ0</accession>
<feature type="compositionally biased region" description="Basic and acidic residues" evidence="4">
    <location>
        <begin position="400"/>
        <end position="427"/>
    </location>
</feature>
<feature type="region of interest" description="Disordered" evidence="4">
    <location>
        <begin position="400"/>
        <end position="435"/>
    </location>
</feature>
<dbReference type="Gene3D" id="6.10.140.2220">
    <property type="match status" value="1"/>
</dbReference>
<evidence type="ECO:0000256" key="2">
    <source>
        <dbReference type="ARBA" id="ARBA00022771"/>
    </source>
</evidence>
<evidence type="ECO:0000259" key="6">
    <source>
        <dbReference type="Pfam" id="PF20179"/>
    </source>
</evidence>
<dbReference type="InterPro" id="IPR046824">
    <property type="entry name" value="Mss51-like_C"/>
</dbReference>
<feature type="domain" description="MYND-type" evidence="5">
    <location>
        <begin position="39"/>
        <end position="77"/>
    </location>
</feature>
<evidence type="ECO:0000313" key="7">
    <source>
        <dbReference type="EMBL" id="CAD8769382.1"/>
    </source>
</evidence>
<protein>
    <recommendedName>
        <fullName evidence="8">MYND-type domain-containing protein</fullName>
    </recommendedName>
</protein>
<feature type="region of interest" description="Disordered" evidence="4">
    <location>
        <begin position="131"/>
        <end position="158"/>
    </location>
</feature>
<dbReference type="EMBL" id="HBFM01009021">
    <property type="protein sequence ID" value="CAD8769382.1"/>
    <property type="molecule type" value="Transcribed_RNA"/>
</dbReference>
<keyword evidence="1" id="KW-0479">Metal-binding</keyword>
<dbReference type="Gene3D" id="1.10.220.160">
    <property type="match status" value="1"/>
</dbReference>
<evidence type="ECO:0000256" key="1">
    <source>
        <dbReference type="ARBA" id="ARBA00022723"/>
    </source>
</evidence>
<feature type="compositionally biased region" description="Basic residues" evidence="4">
    <location>
        <begin position="140"/>
        <end position="149"/>
    </location>
</feature>
<evidence type="ECO:0000259" key="5">
    <source>
        <dbReference type="Pfam" id="PF01753"/>
    </source>
</evidence>
<dbReference type="SUPFAM" id="SSF144232">
    <property type="entry name" value="HIT/MYND zinc finger-like"/>
    <property type="match status" value="1"/>
</dbReference>
<name>A0A7S0YGQ0_9CHLO</name>
<dbReference type="Pfam" id="PF20179">
    <property type="entry name" value="MSS51_C"/>
    <property type="match status" value="1"/>
</dbReference>
<dbReference type="InterPro" id="IPR002893">
    <property type="entry name" value="Znf_MYND"/>
</dbReference>